<evidence type="ECO:0000313" key="18">
    <source>
        <dbReference type="EMBL" id="KGN85377.1"/>
    </source>
</evidence>
<dbReference type="NCBIfam" id="NF008168">
    <property type="entry name" value="PRK10917.2-2"/>
    <property type="match status" value="1"/>
</dbReference>
<dbReference type="InterPro" id="IPR047112">
    <property type="entry name" value="RecG/Mfd"/>
</dbReference>
<evidence type="ECO:0000256" key="3">
    <source>
        <dbReference type="ARBA" id="ARBA00022741"/>
    </source>
</evidence>
<keyword evidence="11" id="KW-0413">Isomerase</keyword>
<organism evidence="18 19">
    <name type="scientific">Porphyromonas gulae</name>
    <dbReference type="NCBI Taxonomy" id="111105"/>
    <lineage>
        <taxon>Bacteria</taxon>
        <taxon>Pseudomonadati</taxon>
        <taxon>Bacteroidota</taxon>
        <taxon>Bacteroidia</taxon>
        <taxon>Bacteroidales</taxon>
        <taxon>Porphyromonadaceae</taxon>
        <taxon>Porphyromonas</taxon>
    </lineage>
</organism>
<protein>
    <recommendedName>
        <fullName evidence="2 15">ATP-dependent DNA helicase RecG</fullName>
        <ecNumber evidence="13 15">5.6.2.4</ecNumber>
    </recommendedName>
</protein>
<dbReference type="PANTHER" id="PTHR47964:SF1">
    <property type="entry name" value="ATP-DEPENDENT DNA HELICASE HOMOLOG RECG, CHLOROPLASTIC"/>
    <property type="match status" value="1"/>
</dbReference>
<evidence type="ECO:0000256" key="4">
    <source>
        <dbReference type="ARBA" id="ARBA00022763"/>
    </source>
</evidence>
<comment type="similarity">
    <text evidence="1 15">Belongs to the helicase family. RecG subfamily.</text>
</comment>
<evidence type="ECO:0000256" key="12">
    <source>
        <dbReference type="ARBA" id="ARBA00034617"/>
    </source>
</evidence>
<dbReference type="CDD" id="cd17992">
    <property type="entry name" value="DEXHc_RecG"/>
    <property type="match status" value="1"/>
</dbReference>
<dbReference type="CDD" id="cd04488">
    <property type="entry name" value="RecG_wedge_OBF"/>
    <property type="match status" value="1"/>
</dbReference>
<dbReference type="Pfam" id="PF00271">
    <property type="entry name" value="Helicase_C"/>
    <property type="match status" value="1"/>
</dbReference>
<evidence type="ECO:0000256" key="9">
    <source>
        <dbReference type="ARBA" id="ARBA00023172"/>
    </source>
</evidence>
<feature type="domain" description="Helicase C-terminal" evidence="17">
    <location>
        <begin position="464"/>
        <end position="624"/>
    </location>
</feature>
<dbReference type="GO" id="GO:0006281">
    <property type="term" value="P:DNA repair"/>
    <property type="evidence" value="ECO:0007669"/>
    <property type="project" value="UniProtKB-UniRule"/>
</dbReference>
<keyword evidence="10 15" id="KW-0234">DNA repair</keyword>
<dbReference type="Pfam" id="PF00270">
    <property type="entry name" value="DEAD"/>
    <property type="match status" value="1"/>
</dbReference>
<dbReference type="SUPFAM" id="SSF50249">
    <property type="entry name" value="Nucleic acid-binding proteins"/>
    <property type="match status" value="1"/>
</dbReference>
<feature type="domain" description="Helicase ATP-binding" evidence="16">
    <location>
        <begin position="282"/>
        <end position="445"/>
    </location>
</feature>
<evidence type="ECO:0000256" key="5">
    <source>
        <dbReference type="ARBA" id="ARBA00022801"/>
    </source>
</evidence>
<dbReference type="RefSeq" id="WP_039426161.1">
    <property type="nucleotide sequence ID" value="NZ_JRAK01000129.1"/>
</dbReference>
<evidence type="ECO:0000256" key="7">
    <source>
        <dbReference type="ARBA" id="ARBA00022840"/>
    </source>
</evidence>
<keyword evidence="8" id="KW-0238">DNA-binding</keyword>
<comment type="caution">
    <text evidence="18">The sequence shown here is derived from an EMBL/GenBank/DDBJ whole genome shotgun (WGS) entry which is preliminary data.</text>
</comment>
<name>A0A0A2F5Q2_9PORP</name>
<evidence type="ECO:0000256" key="6">
    <source>
        <dbReference type="ARBA" id="ARBA00022806"/>
    </source>
</evidence>
<dbReference type="SMART" id="SM00490">
    <property type="entry name" value="HELICc"/>
    <property type="match status" value="1"/>
</dbReference>
<dbReference type="GO" id="GO:0043138">
    <property type="term" value="F:3'-5' DNA helicase activity"/>
    <property type="evidence" value="ECO:0007669"/>
    <property type="project" value="UniProtKB-EC"/>
</dbReference>
<keyword evidence="3 15" id="KW-0547">Nucleotide-binding</keyword>
<dbReference type="Pfam" id="PF17191">
    <property type="entry name" value="RecG_wedge"/>
    <property type="match status" value="1"/>
</dbReference>
<dbReference type="Pfam" id="PF19833">
    <property type="entry name" value="RecG_dom3_C"/>
    <property type="match status" value="1"/>
</dbReference>
<dbReference type="PANTHER" id="PTHR47964">
    <property type="entry name" value="ATP-DEPENDENT DNA HELICASE HOMOLOG RECG, CHLOROPLASTIC"/>
    <property type="match status" value="1"/>
</dbReference>
<dbReference type="NCBIfam" id="TIGR00643">
    <property type="entry name" value="recG"/>
    <property type="match status" value="1"/>
</dbReference>
<dbReference type="GO" id="GO:0016887">
    <property type="term" value="F:ATP hydrolysis activity"/>
    <property type="evidence" value="ECO:0007669"/>
    <property type="project" value="RHEA"/>
</dbReference>
<keyword evidence="5 15" id="KW-0378">Hydrolase</keyword>
<comment type="catalytic activity">
    <reaction evidence="14 15">
        <text>ATP + H2O = ADP + phosphate + H(+)</text>
        <dbReference type="Rhea" id="RHEA:13065"/>
        <dbReference type="ChEBI" id="CHEBI:15377"/>
        <dbReference type="ChEBI" id="CHEBI:15378"/>
        <dbReference type="ChEBI" id="CHEBI:30616"/>
        <dbReference type="ChEBI" id="CHEBI:43474"/>
        <dbReference type="ChEBI" id="CHEBI:456216"/>
        <dbReference type="EC" id="5.6.2.4"/>
    </reaction>
</comment>
<keyword evidence="6 15" id="KW-0347">Helicase</keyword>
<evidence type="ECO:0000259" key="17">
    <source>
        <dbReference type="PROSITE" id="PS51194"/>
    </source>
</evidence>
<evidence type="ECO:0000313" key="19">
    <source>
        <dbReference type="Proteomes" id="UP000030146"/>
    </source>
</evidence>
<evidence type="ECO:0000256" key="14">
    <source>
        <dbReference type="ARBA" id="ARBA00048988"/>
    </source>
</evidence>
<dbReference type="InterPro" id="IPR033454">
    <property type="entry name" value="RecG_wedge"/>
</dbReference>
<dbReference type="InterPro" id="IPR012340">
    <property type="entry name" value="NA-bd_OB-fold"/>
</dbReference>
<dbReference type="InterPro" id="IPR027417">
    <property type="entry name" value="P-loop_NTPase"/>
</dbReference>
<comment type="catalytic activity">
    <reaction evidence="12 15">
        <text>Couples ATP hydrolysis with the unwinding of duplex DNA by translocating in the 3'-5' direction.</text>
        <dbReference type="EC" id="5.6.2.4"/>
    </reaction>
</comment>
<evidence type="ECO:0000256" key="8">
    <source>
        <dbReference type="ARBA" id="ARBA00023125"/>
    </source>
</evidence>
<evidence type="ECO:0000256" key="15">
    <source>
        <dbReference type="RuleBase" id="RU363016"/>
    </source>
</evidence>
<dbReference type="InterPro" id="IPR014001">
    <property type="entry name" value="Helicase_ATP-bd"/>
</dbReference>
<sequence length="698" mass="79055">MDMLSTKITYLTGVGPKRAEVLKEEIEVRTYLDLLHYFPFRYVDRSRFYAIREIRSDMPYIQLRGVLRNFSEVGEGRRKRLTATFSDGTGSIELVWFKGIKYIRDKLQEGRRYIVFGKPAFFASGYNIAHPEIDAEEKAEQVAGGLTPIYHTTERMKSMGLGSKQLQQLLYILLNQVSATLTETLPPYILSSYGFVSYQEAIRQIHFPQGVAQLEAARTRLKFEELFYVQLHLIGSKLERKARFQGIVFAQVGALFNRFYKEHLPFEMTGAQKRVVREIRQDTLSGHQMNRLVQGDVGSGKTLVALLSMLLALDNGCQACLMAPTEILARQHHHTLSELLRPLGVEVGLLIGSCTARQRERLLPCLADGSISIVVGTHALLEQGVLFHRLGMAVIDEQHRFGVQQRARLWEKNLDTLPHILIMSATPIPRTLAMTLYGDLDISIIDELPPGRKPIQTLHHFDNDMAPVFRFLRSQLAAGRQVYVVYPMIEGSETTDLKNLEDGFELFSSIFPDEGVTMVHGKMKAKEKEARMADFVSGRSRILLATTVIEVGVNVPNATVMVVENADRFGLSQLHQLRGRVGRGGEQSYCILITGTKIGEDSRRRIQVMVETNDGFEIAEEDMRLRGFGDLEGTRQSGRQISLRIANPARDTELIALSRSIAERLLERDPELRHPDNQMLALRLNKLFPKEEDWSVIS</sequence>
<dbReference type="EC" id="5.6.2.4" evidence="13 15"/>
<dbReference type="GO" id="GO:0006310">
    <property type="term" value="P:DNA recombination"/>
    <property type="evidence" value="ECO:0007669"/>
    <property type="project" value="UniProtKB-UniRule"/>
</dbReference>
<dbReference type="PROSITE" id="PS51192">
    <property type="entry name" value="HELICASE_ATP_BIND_1"/>
    <property type="match status" value="1"/>
</dbReference>
<comment type="function">
    <text evidence="15">Plays a critical role in recombination and DNA repair. Helps process Holliday junction intermediates to mature products by catalyzing branch migration. Has replication fork regression activity, unwinds stalled or blocked replication forks to make a HJ that can be resolved. Has a DNA unwinding activity characteristic of a DNA helicase with 3'-5' polarity.</text>
</comment>
<evidence type="ECO:0000256" key="2">
    <source>
        <dbReference type="ARBA" id="ARBA00017846"/>
    </source>
</evidence>
<dbReference type="EMBL" id="JRAK01000129">
    <property type="protein sequence ID" value="KGN85377.1"/>
    <property type="molecule type" value="Genomic_DNA"/>
</dbReference>
<dbReference type="InterPro" id="IPR045562">
    <property type="entry name" value="RecG_dom3_C"/>
</dbReference>
<dbReference type="Proteomes" id="UP000030146">
    <property type="component" value="Unassembled WGS sequence"/>
</dbReference>
<dbReference type="PROSITE" id="PS51194">
    <property type="entry name" value="HELICASE_CTER"/>
    <property type="match status" value="1"/>
</dbReference>
<dbReference type="GO" id="GO:0005524">
    <property type="term" value="F:ATP binding"/>
    <property type="evidence" value="ECO:0007669"/>
    <property type="project" value="UniProtKB-KW"/>
</dbReference>
<gene>
    <name evidence="18" type="ORF">HR15_09790</name>
</gene>
<dbReference type="NCBIfam" id="NF008165">
    <property type="entry name" value="PRK10917.1-3"/>
    <property type="match status" value="1"/>
</dbReference>
<keyword evidence="19" id="KW-1185">Reference proteome</keyword>
<dbReference type="Gene3D" id="3.40.50.300">
    <property type="entry name" value="P-loop containing nucleotide triphosphate hydrolases"/>
    <property type="match status" value="2"/>
</dbReference>
<keyword evidence="7 15" id="KW-0067">ATP-binding</keyword>
<evidence type="ECO:0000256" key="13">
    <source>
        <dbReference type="ARBA" id="ARBA00034808"/>
    </source>
</evidence>
<accession>A0A0A2F5Q2</accession>
<keyword evidence="9 15" id="KW-0233">DNA recombination</keyword>
<evidence type="ECO:0000256" key="1">
    <source>
        <dbReference type="ARBA" id="ARBA00007504"/>
    </source>
</evidence>
<keyword evidence="4 15" id="KW-0227">DNA damage</keyword>
<evidence type="ECO:0000256" key="11">
    <source>
        <dbReference type="ARBA" id="ARBA00023235"/>
    </source>
</evidence>
<dbReference type="GO" id="GO:0003677">
    <property type="term" value="F:DNA binding"/>
    <property type="evidence" value="ECO:0007669"/>
    <property type="project" value="UniProtKB-KW"/>
</dbReference>
<dbReference type="SUPFAM" id="SSF52540">
    <property type="entry name" value="P-loop containing nucleoside triphosphate hydrolases"/>
    <property type="match status" value="2"/>
</dbReference>
<proteinExistence type="inferred from homology"/>
<evidence type="ECO:0000259" key="16">
    <source>
        <dbReference type="PROSITE" id="PS51192"/>
    </source>
</evidence>
<reference evidence="18 19" key="1">
    <citation type="submission" date="2014-08" db="EMBL/GenBank/DDBJ databases">
        <title>Porphyromonas gulae strain:COT-052_OH3439 Genome sequencing.</title>
        <authorList>
            <person name="Wallis C."/>
            <person name="Deusch O."/>
            <person name="O'Flynn C."/>
            <person name="Davis I."/>
            <person name="Jospin G."/>
            <person name="Darling A.E."/>
            <person name="Coil D.A."/>
            <person name="Alexiev A."/>
            <person name="Horsfall A."/>
            <person name="Kirkwood N."/>
            <person name="Harris S."/>
            <person name="Eisen J.A."/>
        </authorList>
    </citation>
    <scope>NUCLEOTIDE SEQUENCE [LARGE SCALE GENOMIC DNA]</scope>
    <source>
        <strain evidence="19">COT-052 OH3439</strain>
    </source>
</reference>
<dbReference type="InterPro" id="IPR011545">
    <property type="entry name" value="DEAD/DEAH_box_helicase_dom"/>
</dbReference>
<dbReference type="InterPro" id="IPR004609">
    <property type="entry name" value="ATP-dep_DNA_helicase_RecG"/>
</dbReference>
<dbReference type="SMART" id="SM00487">
    <property type="entry name" value="DEXDc"/>
    <property type="match status" value="1"/>
</dbReference>
<dbReference type="InterPro" id="IPR001650">
    <property type="entry name" value="Helicase_C-like"/>
</dbReference>
<dbReference type="Gene3D" id="2.40.50.140">
    <property type="entry name" value="Nucleic acid-binding proteins"/>
    <property type="match status" value="1"/>
</dbReference>
<evidence type="ECO:0000256" key="10">
    <source>
        <dbReference type="ARBA" id="ARBA00023204"/>
    </source>
</evidence>
<dbReference type="AlphaFoldDB" id="A0A0A2F5Q2"/>